<protein>
    <submittedName>
        <fullName evidence="2">Uncharacterized protein</fullName>
    </submittedName>
</protein>
<keyword evidence="1" id="KW-0732">Signal</keyword>
<gene>
    <name evidence="2" type="ORF">QF092_04350</name>
</gene>
<name>A0ABY8Q8N6_9RHOB</name>
<evidence type="ECO:0000313" key="2">
    <source>
        <dbReference type="EMBL" id="WGV17044.1"/>
    </source>
</evidence>
<dbReference type="Proteomes" id="UP001230978">
    <property type="component" value="Chromosome"/>
</dbReference>
<evidence type="ECO:0000256" key="1">
    <source>
        <dbReference type="SAM" id="SignalP"/>
    </source>
</evidence>
<dbReference type="EMBL" id="CP124535">
    <property type="protein sequence ID" value="WGV17044.1"/>
    <property type="molecule type" value="Genomic_DNA"/>
</dbReference>
<feature type="chain" id="PRO_5045780258" evidence="1">
    <location>
        <begin position="21"/>
        <end position="77"/>
    </location>
</feature>
<proteinExistence type="predicted"/>
<keyword evidence="3" id="KW-1185">Reference proteome</keyword>
<evidence type="ECO:0000313" key="3">
    <source>
        <dbReference type="Proteomes" id="UP001230978"/>
    </source>
</evidence>
<organism evidence="2 3">
    <name type="scientific">Fuscovulum ytuae</name>
    <dbReference type="NCBI Taxonomy" id="3042299"/>
    <lineage>
        <taxon>Bacteria</taxon>
        <taxon>Pseudomonadati</taxon>
        <taxon>Pseudomonadota</taxon>
        <taxon>Alphaproteobacteria</taxon>
        <taxon>Rhodobacterales</taxon>
        <taxon>Paracoccaceae</taxon>
        <taxon>Fuscovulum</taxon>
    </lineage>
</organism>
<accession>A0ABY8Q8N6</accession>
<feature type="signal peptide" evidence="1">
    <location>
        <begin position="1"/>
        <end position="20"/>
    </location>
</feature>
<dbReference type="RefSeq" id="WP_281467968.1">
    <property type="nucleotide sequence ID" value="NZ_CP124535.1"/>
</dbReference>
<reference evidence="2 3" key="1">
    <citation type="submission" date="2023-04" db="EMBL/GenBank/DDBJ databases">
        <title>YMD61, complete Genome.</title>
        <authorList>
            <person name="Zhang J."/>
        </authorList>
    </citation>
    <scope>NUCLEOTIDE SEQUENCE [LARGE SCALE GENOMIC DNA]</scope>
    <source>
        <strain evidence="2 3">YMD61</strain>
    </source>
</reference>
<sequence>MKKLLLASALMAAASTASFAMNMDAELPLSIKIEARALVPNADLDNLTEAQALAIANAVHGDQGDAAAQIRSILING</sequence>